<protein>
    <submittedName>
        <fullName evidence="2">DUF2087 domain-containing protein</fullName>
    </submittedName>
</protein>
<proteinExistence type="predicted"/>
<dbReference type="Proteomes" id="UP000467240">
    <property type="component" value="Unassembled WGS sequence"/>
</dbReference>
<evidence type="ECO:0000259" key="1">
    <source>
        <dbReference type="Pfam" id="PF09860"/>
    </source>
</evidence>
<organism evidence="2 3">
    <name type="scientific">Pseudoclavibacter chungangensis</name>
    <dbReference type="NCBI Taxonomy" id="587635"/>
    <lineage>
        <taxon>Bacteria</taxon>
        <taxon>Bacillati</taxon>
        <taxon>Actinomycetota</taxon>
        <taxon>Actinomycetes</taxon>
        <taxon>Micrococcales</taxon>
        <taxon>Microbacteriaceae</taxon>
        <taxon>Pseudoclavibacter</taxon>
    </lineage>
</organism>
<evidence type="ECO:0000313" key="3">
    <source>
        <dbReference type="Proteomes" id="UP000467240"/>
    </source>
</evidence>
<feature type="domain" description="DUF2087" evidence="1">
    <location>
        <begin position="104"/>
        <end position="156"/>
    </location>
</feature>
<dbReference type="Pfam" id="PF09860">
    <property type="entry name" value="DUF2087"/>
    <property type="match status" value="1"/>
</dbReference>
<gene>
    <name evidence="2" type="ORF">F8O01_14705</name>
</gene>
<dbReference type="RefSeq" id="WP_158041711.1">
    <property type="nucleotide sequence ID" value="NZ_JACCFV010000001.1"/>
</dbReference>
<dbReference type="InterPro" id="IPR018656">
    <property type="entry name" value="DUF2087"/>
</dbReference>
<name>A0A7J5BNB9_9MICO</name>
<keyword evidence="3" id="KW-1185">Reference proteome</keyword>
<evidence type="ECO:0000313" key="2">
    <source>
        <dbReference type="EMBL" id="KAB1653595.1"/>
    </source>
</evidence>
<comment type="caution">
    <text evidence="2">The sequence shown here is derived from an EMBL/GenBank/DDBJ whole genome shotgun (WGS) entry which is preliminary data.</text>
</comment>
<accession>A0A7J5BNB9</accession>
<dbReference type="OrthoDB" id="5020810at2"/>
<reference evidence="2 3" key="1">
    <citation type="submission" date="2019-09" db="EMBL/GenBank/DDBJ databases">
        <title>Phylogeny of genus Pseudoclavibacter and closely related genus.</title>
        <authorList>
            <person name="Li Y."/>
        </authorList>
    </citation>
    <scope>NUCLEOTIDE SEQUENCE [LARGE SCALE GENOMIC DNA]</scope>
    <source>
        <strain evidence="2 3">DSM 23821</strain>
    </source>
</reference>
<sequence>MTDHATGLRELRALLAMLRDPRLRASIALVLAGPVDARELPGLRALEGIGFVATDGDTARLRESFVTELLPVLAAATGPLAVLDGERIAIGSLPRAEVDATVRAVVDRCVDPRDRLSEPILNARLGMFVTDVAFVRRHAADLGVLERTSDGSSYRRVDPERTTLA</sequence>
<dbReference type="EMBL" id="WBJZ01000022">
    <property type="protein sequence ID" value="KAB1653595.1"/>
    <property type="molecule type" value="Genomic_DNA"/>
</dbReference>
<dbReference type="AlphaFoldDB" id="A0A7J5BNB9"/>